<accession>A0A182F4Y8</accession>
<organism evidence="1 2">
    <name type="scientific">Anopheles albimanus</name>
    <name type="common">New world malaria mosquito</name>
    <dbReference type="NCBI Taxonomy" id="7167"/>
    <lineage>
        <taxon>Eukaryota</taxon>
        <taxon>Metazoa</taxon>
        <taxon>Ecdysozoa</taxon>
        <taxon>Arthropoda</taxon>
        <taxon>Hexapoda</taxon>
        <taxon>Insecta</taxon>
        <taxon>Pterygota</taxon>
        <taxon>Neoptera</taxon>
        <taxon>Endopterygota</taxon>
        <taxon>Diptera</taxon>
        <taxon>Nematocera</taxon>
        <taxon>Culicoidea</taxon>
        <taxon>Culicidae</taxon>
        <taxon>Anophelinae</taxon>
        <taxon>Anopheles</taxon>
    </lineage>
</organism>
<dbReference type="Proteomes" id="UP000069272">
    <property type="component" value="Chromosome 2L"/>
</dbReference>
<proteinExistence type="predicted"/>
<reference evidence="1 2" key="1">
    <citation type="journal article" date="2017" name="G3 (Bethesda)">
        <title>The Physical Genome Mapping of Anopheles albimanus Corrected Scaffold Misassemblies and Identified Interarm Rearrangements in Genus Anopheles.</title>
        <authorList>
            <person name="Artemov G.N."/>
            <person name="Peery A.N."/>
            <person name="Jiang X."/>
            <person name="Tu Z."/>
            <person name="Stegniy V.N."/>
            <person name="Sharakhova M.V."/>
            <person name="Sharakhov I.V."/>
        </authorList>
    </citation>
    <scope>NUCLEOTIDE SEQUENCE [LARGE SCALE GENOMIC DNA]</scope>
    <source>
        <strain evidence="1 2">ALBI9_A</strain>
    </source>
</reference>
<reference evidence="1" key="2">
    <citation type="submission" date="2022-08" db="UniProtKB">
        <authorList>
            <consortium name="EnsemblMetazoa"/>
        </authorList>
    </citation>
    <scope>IDENTIFICATION</scope>
    <source>
        <strain evidence="1">STECLA/ALBI9_A</strain>
    </source>
</reference>
<dbReference type="AlphaFoldDB" id="A0A182F4Y8"/>
<dbReference type="VEuPathDB" id="VectorBase:AALB001530"/>
<name>A0A182F4Y8_ANOAL</name>
<evidence type="ECO:0000313" key="2">
    <source>
        <dbReference type="Proteomes" id="UP000069272"/>
    </source>
</evidence>
<sequence length="70" mass="7313">MAATSTAVLRFVCSNNNSNGYSSKNGTVENVPKDPLEPLVVGFSSSPDQVPWGPYCGGIPATSTGRHSEK</sequence>
<dbReference type="EnsemblMetazoa" id="AALB001530-RA">
    <property type="protein sequence ID" value="AALB001530-PA"/>
    <property type="gene ID" value="AALB001530"/>
</dbReference>
<keyword evidence="2" id="KW-1185">Reference proteome</keyword>
<protein>
    <submittedName>
        <fullName evidence="1">Uncharacterized protein</fullName>
    </submittedName>
</protein>
<evidence type="ECO:0000313" key="1">
    <source>
        <dbReference type="EnsemblMetazoa" id="AALB001530-PA"/>
    </source>
</evidence>